<dbReference type="GO" id="GO:0000976">
    <property type="term" value="F:transcription cis-regulatory region binding"/>
    <property type="evidence" value="ECO:0007669"/>
    <property type="project" value="TreeGrafter"/>
</dbReference>
<keyword evidence="4" id="KW-0804">Transcription</keyword>
<keyword evidence="2" id="KW-0805">Transcription regulation</keyword>
<dbReference type="PANTHER" id="PTHR30146">
    <property type="entry name" value="LACI-RELATED TRANSCRIPTIONAL REPRESSOR"/>
    <property type="match status" value="1"/>
</dbReference>
<dbReference type="EMBL" id="CP016020">
    <property type="protein sequence ID" value="APH03692.1"/>
    <property type="molecule type" value="Genomic_DNA"/>
</dbReference>
<dbReference type="Gene3D" id="1.10.260.40">
    <property type="entry name" value="lambda repressor-like DNA-binding domains"/>
    <property type="match status" value="1"/>
</dbReference>
<dbReference type="SMART" id="SM00354">
    <property type="entry name" value="HTH_LACI"/>
    <property type="match status" value="1"/>
</dbReference>
<dbReference type="CDD" id="cd19977">
    <property type="entry name" value="PBP1_EndR-like"/>
    <property type="match status" value="1"/>
</dbReference>
<dbReference type="Gene3D" id="3.40.50.2300">
    <property type="match status" value="2"/>
</dbReference>
<proteinExistence type="predicted"/>
<dbReference type="PROSITE" id="PS50932">
    <property type="entry name" value="HTH_LACI_2"/>
    <property type="match status" value="1"/>
</dbReference>
<name>A0A1L3MN10_9BACI</name>
<dbReference type="Proteomes" id="UP000181936">
    <property type="component" value="Chromosome"/>
</dbReference>
<evidence type="ECO:0000256" key="3">
    <source>
        <dbReference type="ARBA" id="ARBA00023125"/>
    </source>
</evidence>
<evidence type="ECO:0000256" key="2">
    <source>
        <dbReference type="ARBA" id="ARBA00023015"/>
    </source>
</evidence>
<accession>A0A1L3MN10</accession>
<dbReference type="STRING" id="1547283.A9C19_02360"/>
<evidence type="ECO:0000313" key="7">
    <source>
        <dbReference type="Proteomes" id="UP000181936"/>
    </source>
</evidence>
<dbReference type="InterPro" id="IPR000843">
    <property type="entry name" value="HTH_LacI"/>
</dbReference>
<sequence length="340" mass="38783">MKKSSIADVANLAKVSKSTVSQYLNNRFNYMSDETKQRIEHAIKELNYQPNIVARSLKQKKSSTIGVVLSSILHTFSTKVIRSIEDYFQERGFHIILCNSDDDPEKERNYIVMLRAKQVDGLIVFPTGHNKDLYQFMLNEAFPVIFIDRTVSDIHADAILLDNEKAVFAAMKHFVENNHKRIAIVGNAPSLNITTRQERLQSYQNAIKQFNLPFDKELIVEAELGLLSKKVGKLFTLQSPPTALLAINELSFLEVLHYIKVVKLDVPNDLSLISIDDIANADIFTPSITTVSQPVYEMGEKAAELLYHRIMNKEKHIESQTFRFSPRLIIRESSAKNRKS</sequence>
<dbReference type="AlphaFoldDB" id="A0A1L3MN10"/>
<dbReference type="OrthoDB" id="1639518at2"/>
<dbReference type="CDD" id="cd01392">
    <property type="entry name" value="HTH_LacI"/>
    <property type="match status" value="1"/>
</dbReference>
<reference evidence="6 7" key="1">
    <citation type="journal article" date="2016" name="Sci. Rep.">
        <title>Complete genome sequence and transcriptomic analysis of a novel marine strain Bacillus weihaiensis reveals the mechanism of brown algae degradation.</title>
        <authorList>
            <person name="Zhu Y."/>
            <person name="Chen P."/>
            <person name="Bao Y."/>
            <person name="Men Y."/>
            <person name="Zeng Y."/>
            <person name="Yang J."/>
            <person name="Sun J."/>
            <person name="Sun Y."/>
        </authorList>
    </citation>
    <scope>NUCLEOTIDE SEQUENCE [LARGE SCALE GENOMIC DNA]</scope>
    <source>
        <strain evidence="6 7">Alg07</strain>
    </source>
</reference>
<dbReference type="PROSITE" id="PS00356">
    <property type="entry name" value="HTH_LACI_1"/>
    <property type="match status" value="1"/>
</dbReference>
<gene>
    <name evidence="6" type="ORF">A9C19_02360</name>
</gene>
<evidence type="ECO:0000313" key="6">
    <source>
        <dbReference type="EMBL" id="APH03692.1"/>
    </source>
</evidence>
<dbReference type="PANTHER" id="PTHR30146:SF148">
    <property type="entry name" value="HTH-TYPE TRANSCRIPTIONAL REPRESSOR PURR-RELATED"/>
    <property type="match status" value="1"/>
</dbReference>
<dbReference type="SUPFAM" id="SSF53822">
    <property type="entry name" value="Periplasmic binding protein-like I"/>
    <property type="match status" value="1"/>
</dbReference>
<evidence type="ECO:0000256" key="4">
    <source>
        <dbReference type="ARBA" id="ARBA00023163"/>
    </source>
</evidence>
<feature type="domain" description="HTH lacI-type" evidence="5">
    <location>
        <begin position="4"/>
        <end position="59"/>
    </location>
</feature>
<dbReference type="InterPro" id="IPR010982">
    <property type="entry name" value="Lambda_DNA-bd_dom_sf"/>
</dbReference>
<evidence type="ECO:0000256" key="1">
    <source>
        <dbReference type="ARBA" id="ARBA00022491"/>
    </source>
</evidence>
<keyword evidence="3" id="KW-0238">DNA-binding</keyword>
<organism evidence="6 7">
    <name type="scientific">Bacillus weihaiensis</name>
    <dbReference type="NCBI Taxonomy" id="1547283"/>
    <lineage>
        <taxon>Bacteria</taxon>
        <taxon>Bacillati</taxon>
        <taxon>Bacillota</taxon>
        <taxon>Bacilli</taxon>
        <taxon>Bacillales</taxon>
        <taxon>Bacillaceae</taxon>
        <taxon>Bacillus</taxon>
    </lineage>
</organism>
<dbReference type="Pfam" id="PF13377">
    <property type="entry name" value="Peripla_BP_3"/>
    <property type="match status" value="1"/>
</dbReference>
<keyword evidence="1" id="KW-0678">Repressor</keyword>
<dbReference type="SUPFAM" id="SSF47413">
    <property type="entry name" value="lambda repressor-like DNA-binding domains"/>
    <property type="match status" value="1"/>
</dbReference>
<dbReference type="GO" id="GO:0003700">
    <property type="term" value="F:DNA-binding transcription factor activity"/>
    <property type="evidence" value="ECO:0007669"/>
    <property type="project" value="TreeGrafter"/>
</dbReference>
<keyword evidence="7" id="KW-1185">Reference proteome</keyword>
<dbReference type="RefSeq" id="WP_072578480.1">
    <property type="nucleotide sequence ID" value="NZ_CP016020.1"/>
</dbReference>
<dbReference type="KEGG" id="bwh:A9C19_02360"/>
<dbReference type="Pfam" id="PF00356">
    <property type="entry name" value="LacI"/>
    <property type="match status" value="1"/>
</dbReference>
<dbReference type="InterPro" id="IPR046335">
    <property type="entry name" value="LacI/GalR-like_sensor"/>
</dbReference>
<evidence type="ECO:0000259" key="5">
    <source>
        <dbReference type="PROSITE" id="PS50932"/>
    </source>
</evidence>
<dbReference type="InterPro" id="IPR028082">
    <property type="entry name" value="Peripla_BP_I"/>
</dbReference>
<protein>
    <submittedName>
        <fullName evidence="6">LacI family transcriptional regulator</fullName>
    </submittedName>
</protein>